<dbReference type="InterPro" id="IPR003960">
    <property type="entry name" value="ATPase_AAA_CS"/>
</dbReference>
<keyword evidence="5" id="KW-1185">Reference proteome</keyword>
<dbReference type="Pfam" id="PF00004">
    <property type="entry name" value="AAA"/>
    <property type="match status" value="2"/>
</dbReference>
<dbReference type="GO" id="GO:0016887">
    <property type="term" value="F:ATP hydrolysis activity"/>
    <property type="evidence" value="ECO:0007669"/>
    <property type="project" value="InterPro"/>
</dbReference>
<proteinExistence type="inferred from homology"/>
<dbReference type="PRINTS" id="PR00830">
    <property type="entry name" value="ENDOLAPTASE"/>
</dbReference>
<dbReference type="SUPFAM" id="SSF52540">
    <property type="entry name" value="P-loop containing nucleoside triphosphate hydrolases"/>
    <property type="match status" value="1"/>
</dbReference>
<evidence type="ECO:0000256" key="2">
    <source>
        <dbReference type="SAM" id="MobiDB-lite"/>
    </source>
</evidence>
<sequence>MEGQDHNFVDGIQSMGVVNALKTGNIHIDMLIAMLIPVVLRVMFSVVSGFSLEKIMEKIKGWFDWEEDDTEWYTRKIVHAEEKDRNNDTFNSLDDDVKNEILIKAITMYLQHLKCIKLQHAQLKLTALQHDTGSGDNYWSDSDDEEDEAGRFSNQLSSYKIVQNPPDDEWHPTGRKYPSTRPEKPDRKSSKDVVTTTGNTTDDKYEEEEGDDLHEVEIKISQREERVGTEGGDSNNNDNNNNKAPVAIDRRYVEYKLRSTGEESVDQFIDEAYAWYVSEIKKVEDKDKSRYYYDMLDKDYSEGQNHQFKRYRLSDDKSFDSLFFQERDTIVRLLGHFLNKTGKYGIQGYPYKLGLLLHGPPGTGKTSLIKAIANYTGRCIINIPLARIKTNAELNRLFFSDEYHYDGSYYPAKMAFKDVIFVMEDIDAASKVVQRRDGKRTSTVAQTAHVNLPVPKSMWRLLLESKGEECIQLVEQLVDKSERLKENAMSSDTLKAMAERMNSIPGLSVVGHPTQSQSGAAAMKKMASDALEDGAHMMEGCNALDEYLNFHAKSILKLIEMGAEVDEAFENELLGLASSPAPGKPPLGKPGLSRDVSYNKYSSTRSLEVETIDKTSQTLGKLAAANAAALNMSSGPVGELRMPGGVSRPFGAADKMGDLDDFPLGLGGGGIGATKQGAFGGRGGGGGGFGGLGLGGLGDLSRFGPLRDELNLSGLLNVLDGVVDTPGRILVMTTNHPEKLDAALIRPGRIDKKLILGYMQADDVVKMLEHYFQLKLDGIQKDRVHRAVKGDGTSKRPALSLTPAQVEQLTAEHDDIEDMIAALEEKGKPIMSDEQPKEEISRITYEGSGDW</sequence>
<evidence type="ECO:0000256" key="1">
    <source>
        <dbReference type="ARBA" id="ARBA00007448"/>
    </source>
</evidence>
<gene>
    <name evidence="4" type="ORF">SEMRO_1929_G306060.1</name>
</gene>
<reference evidence="4" key="1">
    <citation type="submission" date="2020-06" db="EMBL/GenBank/DDBJ databases">
        <authorList>
            <consortium name="Plant Systems Biology data submission"/>
        </authorList>
    </citation>
    <scope>NUCLEOTIDE SEQUENCE</scope>
    <source>
        <strain evidence="4">D6</strain>
    </source>
</reference>
<dbReference type="Gene3D" id="3.40.50.300">
    <property type="entry name" value="P-loop containing nucleotide triphosphate hydrolases"/>
    <property type="match status" value="2"/>
</dbReference>
<dbReference type="InterPro" id="IPR003593">
    <property type="entry name" value="AAA+_ATPase"/>
</dbReference>
<feature type="compositionally biased region" description="Basic and acidic residues" evidence="2">
    <location>
        <begin position="181"/>
        <end position="191"/>
    </location>
</feature>
<organism evidence="4 5">
    <name type="scientific">Seminavis robusta</name>
    <dbReference type="NCBI Taxonomy" id="568900"/>
    <lineage>
        <taxon>Eukaryota</taxon>
        <taxon>Sar</taxon>
        <taxon>Stramenopiles</taxon>
        <taxon>Ochrophyta</taxon>
        <taxon>Bacillariophyta</taxon>
        <taxon>Bacillariophyceae</taxon>
        <taxon>Bacillariophycidae</taxon>
        <taxon>Naviculales</taxon>
        <taxon>Naviculaceae</taxon>
        <taxon>Seminavis</taxon>
    </lineage>
</organism>
<dbReference type="InterPro" id="IPR050747">
    <property type="entry name" value="Mitochondrial_chaperone_BCS1"/>
</dbReference>
<name>A0A9N8ETL8_9STRA</name>
<comment type="caution">
    <text evidence="4">The sequence shown here is derived from an EMBL/GenBank/DDBJ whole genome shotgun (WGS) entry which is preliminary data.</text>
</comment>
<dbReference type="InterPro" id="IPR003959">
    <property type="entry name" value="ATPase_AAA_core"/>
</dbReference>
<dbReference type="InterPro" id="IPR027417">
    <property type="entry name" value="P-loop_NTPase"/>
</dbReference>
<feature type="region of interest" description="Disordered" evidence="2">
    <location>
        <begin position="158"/>
        <end position="244"/>
    </location>
</feature>
<feature type="compositionally biased region" description="Basic and acidic residues" evidence="2">
    <location>
        <begin position="213"/>
        <end position="228"/>
    </location>
</feature>
<dbReference type="SMART" id="SM00382">
    <property type="entry name" value="AAA"/>
    <property type="match status" value="1"/>
</dbReference>
<dbReference type="GO" id="GO:0005524">
    <property type="term" value="F:ATP binding"/>
    <property type="evidence" value="ECO:0007669"/>
    <property type="project" value="InterPro"/>
</dbReference>
<dbReference type="EMBL" id="CAICTM010001927">
    <property type="protein sequence ID" value="CAB9527031.1"/>
    <property type="molecule type" value="Genomic_DNA"/>
</dbReference>
<comment type="similarity">
    <text evidence="1">Belongs to the AAA ATPase family. BCS1 subfamily.</text>
</comment>
<feature type="domain" description="AAA+ ATPase" evidence="3">
    <location>
        <begin position="351"/>
        <end position="760"/>
    </location>
</feature>
<accession>A0A9N8ETL8</accession>
<feature type="region of interest" description="Disordered" evidence="2">
    <location>
        <begin position="827"/>
        <end position="851"/>
    </location>
</feature>
<evidence type="ECO:0000313" key="5">
    <source>
        <dbReference type="Proteomes" id="UP001153069"/>
    </source>
</evidence>
<protein>
    <submittedName>
        <fullName evidence="4">Mitochondrial chaperone BCS1</fullName>
    </submittedName>
</protein>
<dbReference type="Proteomes" id="UP001153069">
    <property type="component" value="Unassembled WGS sequence"/>
</dbReference>
<dbReference type="OrthoDB" id="10251412at2759"/>
<dbReference type="PROSITE" id="PS00674">
    <property type="entry name" value="AAA"/>
    <property type="match status" value="1"/>
</dbReference>
<evidence type="ECO:0000259" key="3">
    <source>
        <dbReference type="SMART" id="SM00382"/>
    </source>
</evidence>
<evidence type="ECO:0000313" key="4">
    <source>
        <dbReference type="EMBL" id="CAB9527031.1"/>
    </source>
</evidence>
<dbReference type="PANTHER" id="PTHR23070">
    <property type="entry name" value="BCS1 AAA-TYPE ATPASE"/>
    <property type="match status" value="1"/>
</dbReference>
<dbReference type="AlphaFoldDB" id="A0A9N8ETL8"/>